<feature type="region of interest" description="Disordered" evidence="1">
    <location>
        <begin position="1"/>
        <end position="31"/>
    </location>
</feature>
<reference evidence="3" key="1">
    <citation type="journal article" date="2011" name="Nat. Biotechnol.">
        <title>The genomic sequence of the Chinese hamster ovary (CHO)-K1 cell line.</title>
        <authorList>
            <person name="Xu X."/>
            <person name="Nagarajan H."/>
            <person name="Lewis N.E."/>
            <person name="Pan S."/>
            <person name="Cai Z."/>
            <person name="Liu X."/>
            <person name="Chen W."/>
            <person name="Xie M."/>
            <person name="Wang W."/>
            <person name="Hammond S."/>
            <person name="Andersen M.R."/>
            <person name="Neff N."/>
            <person name="Passarelli B."/>
            <person name="Koh W."/>
            <person name="Fan H.C."/>
            <person name="Wang J."/>
            <person name="Gui Y."/>
            <person name="Lee K.H."/>
            <person name="Betenbaugh M.J."/>
            <person name="Quake S.R."/>
            <person name="Famili I."/>
            <person name="Palsson B.O."/>
            <person name="Wang J."/>
        </authorList>
    </citation>
    <scope>NUCLEOTIDE SEQUENCE [LARGE SCALE GENOMIC DNA]</scope>
    <source>
        <strain evidence="3">CHO K1 cell line</strain>
    </source>
</reference>
<evidence type="ECO:0000313" key="2">
    <source>
        <dbReference type="EMBL" id="EGW06467.1"/>
    </source>
</evidence>
<evidence type="ECO:0000256" key="1">
    <source>
        <dbReference type="SAM" id="MobiDB-lite"/>
    </source>
</evidence>
<proteinExistence type="predicted"/>
<accession>G3H1S5</accession>
<sequence>MRKPQASGKSYPKTQTNEQKTNSNNKRLGGWRDGLSDILPEDLSFVLNITQLTRGCQNLTPSSGL</sequence>
<dbReference type="AlphaFoldDB" id="G3H1S5"/>
<feature type="compositionally biased region" description="Polar residues" evidence="1">
    <location>
        <begin position="12"/>
        <end position="26"/>
    </location>
</feature>
<protein>
    <submittedName>
        <fullName evidence="2">Uncharacterized protein</fullName>
    </submittedName>
</protein>
<name>G3H1S5_CRIGR</name>
<dbReference type="Proteomes" id="UP000001075">
    <property type="component" value="Unassembled WGS sequence"/>
</dbReference>
<dbReference type="EMBL" id="JH000108">
    <property type="protein sequence ID" value="EGW06467.1"/>
    <property type="molecule type" value="Genomic_DNA"/>
</dbReference>
<gene>
    <name evidence="2" type="ORF">I79_004107</name>
</gene>
<evidence type="ECO:0000313" key="3">
    <source>
        <dbReference type="Proteomes" id="UP000001075"/>
    </source>
</evidence>
<organism evidence="2 3">
    <name type="scientific">Cricetulus griseus</name>
    <name type="common">Chinese hamster</name>
    <name type="synonym">Cricetulus barabensis griseus</name>
    <dbReference type="NCBI Taxonomy" id="10029"/>
    <lineage>
        <taxon>Eukaryota</taxon>
        <taxon>Metazoa</taxon>
        <taxon>Chordata</taxon>
        <taxon>Craniata</taxon>
        <taxon>Vertebrata</taxon>
        <taxon>Euteleostomi</taxon>
        <taxon>Mammalia</taxon>
        <taxon>Eutheria</taxon>
        <taxon>Euarchontoglires</taxon>
        <taxon>Glires</taxon>
        <taxon>Rodentia</taxon>
        <taxon>Myomorpha</taxon>
        <taxon>Muroidea</taxon>
        <taxon>Cricetidae</taxon>
        <taxon>Cricetinae</taxon>
        <taxon>Cricetulus</taxon>
    </lineage>
</organism>
<dbReference type="InParanoid" id="G3H1S5"/>